<gene>
    <name evidence="2" type="ORF">GGD53_003175</name>
</gene>
<evidence type="ECO:0000256" key="1">
    <source>
        <dbReference type="SAM" id="SignalP"/>
    </source>
</evidence>
<dbReference type="Proteomes" id="UP000524492">
    <property type="component" value="Unassembled WGS sequence"/>
</dbReference>
<dbReference type="PROSITE" id="PS51257">
    <property type="entry name" value="PROKAR_LIPOPROTEIN"/>
    <property type="match status" value="1"/>
</dbReference>
<dbReference type="AlphaFoldDB" id="A0A7W6MHX3"/>
<feature type="signal peptide" evidence="1">
    <location>
        <begin position="1"/>
        <end position="24"/>
    </location>
</feature>
<organism evidence="2 3">
    <name type="scientific">Rhizobium aethiopicum</name>
    <dbReference type="NCBI Taxonomy" id="1138170"/>
    <lineage>
        <taxon>Bacteria</taxon>
        <taxon>Pseudomonadati</taxon>
        <taxon>Pseudomonadota</taxon>
        <taxon>Alphaproteobacteria</taxon>
        <taxon>Hyphomicrobiales</taxon>
        <taxon>Rhizobiaceae</taxon>
        <taxon>Rhizobium/Agrobacterium group</taxon>
        <taxon>Rhizobium</taxon>
    </lineage>
</organism>
<keyword evidence="3" id="KW-1185">Reference proteome</keyword>
<proteinExistence type="predicted"/>
<name>A0A7W6MHX3_9HYPH</name>
<evidence type="ECO:0000313" key="3">
    <source>
        <dbReference type="Proteomes" id="UP000524492"/>
    </source>
</evidence>
<sequence length="100" mass="10696">MTGYFRMIRFVLSLFLVASLTACGSISHPLPKCDGYSRRPLNRAMWQWDGNAKAEQPAAGTVAAETTSHAASYLKGSASATPPAFAHFDLAGSYRPCGGR</sequence>
<protein>
    <submittedName>
        <fullName evidence="2">Type IV secretion system protein VirB7</fullName>
    </submittedName>
</protein>
<reference evidence="2 3" key="1">
    <citation type="submission" date="2020-08" db="EMBL/GenBank/DDBJ databases">
        <title>Genomic Encyclopedia of Type Strains, Phase IV (KMG-V): Genome sequencing to study the core and pangenomes of soil and plant-associated prokaryotes.</title>
        <authorList>
            <person name="Whitman W."/>
        </authorList>
    </citation>
    <scope>NUCLEOTIDE SEQUENCE [LARGE SCALE GENOMIC DNA]</scope>
    <source>
        <strain evidence="2 3">SEMIA 4074</strain>
    </source>
</reference>
<dbReference type="EMBL" id="JACIFV010000010">
    <property type="protein sequence ID" value="MBB4193011.1"/>
    <property type="molecule type" value="Genomic_DNA"/>
</dbReference>
<accession>A0A7W6MHX3</accession>
<evidence type="ECO:0000313" key="2">
    <source>
        <dbReference type="EMBL" id="MBB4193011.1"/>
    </source>
</evidence>
<comment type="caution">
    <text evidence="2">The sequence shown here is derived from an EMBL/GenBank/DDBJ whole genome shotgun (WGS) entry which is preliminary data.</text>
</comment>
<feature type="chain" id="PRO_5031563534" evidence="1">
    <location>
        <begin position="25"/>
        <end position="100"/>
    </location>
</feature>
<keyword evidence="1" id="KW-0732">Signal</keyword>